<keyword evidence="7 18" id="KW-0560">Oxidoreductase</keyword>
<dbReference type="PROSITE" id="PS00086">
    <property type="entry name" value="CYTOCHROME_P450"/>
    <property type="match status" value="1"/>
</dbReference>
<dbReference type="PRINTS" id="PR00385">
    <property type="entry name" value="P450"/>
</dbReference>
<evidence type="ECO:0000256" key="17">
    <source>
        <dbReference type="ARBA" id="ARBA00083909"/>
    </source>
</evidence>
<evidence type="ECO:0000256" key="7">
    <source>
        <dbReference type="ARBA" id="ARBA00023002"/>
    </source>
</evidence>
<evidence type="ECO:0000256" key="11">
    <source>
        <dbReference type="ARBA" id="ARBA00023166"/>
    </source>
</evidence>
<dbReference type="PRINTS" id="PR00359">
    <property type="entry name" value="BP450"/>
</dbReference>
<organism evidence="19 20">
    <name type="scientific">Mycolicibacterium parafortuitum</name>
    <name type="common">Mycobacterium parafortuitum</name>
    <dbReference type="NCBI Taxonomy" id="39692"/>
    <lineage>
        <taxon>Bacteria</taxon>
        <taxon>Bacillati</taxon>
        <taxon>Actinomycetota</taxon>
        <taxon>Actinomycetes</taxon>
        <taxon>Mycobacteriales</taxon>
        <taxon>Mycobacteriaceae</taxon>
        <taxon>Mycolicibacterium</taxon>
    </lineage>
</organism>
<dbReference type="GO" id="GO:0004497">
    <property type="term" value="F:monooxygenase activity"/>
    <property type="evidence" value="ECO:0007669"/>
    <property type="project" value="UniProtKB-KW"/>
</dbReference>
<comment type="pathway">
    <text evidence="13">Steroid metabolism; cholesterol degradation.</text>
</comment>
<dbReference type="GO" id="GO:0005506">
    <property type="term" value="F:iron ion binding"/>
    <property type="evidence" value="ECO:0007669"/>
    <property type="project" value="InterPro"/>
</dbReference>
<keyword evidence="12" id="KW-0753">Steroid metabolism</keyword>
<dbReference type="EMBL" id="AP022598">
    <property type="protein sequence ID" value="BBY74907.1"/>
    <property type="molecule type" value="Genomic_DNA"/>
</dbReference>
<proteinExistence type="inferred from homology"/>
<keyword evidence="5 18" id="KW-0479">Metal-binding</keyword>
<comment type="cofactor">
    <cofactor evidence="1">
        <name>heme</name>
        <dbReference type="ChEBI" id="CHEBI:30413"/>
    </cofactor>
</comment>
<evidence type="ECO:0000256" key="15">
    <source>
        <dbReference type="ARBA" id="ARBA00079588"/>
    </source>
</evidence>
<evidence type="ECO:0000256" key="2">
    <source>
        <dbReference type="ARBA" id="ARBA00010617"/>
    </source>
</evidence>
<reference evidence="19 20" key="1">
    <citation type="journal article" date="2019" name="Emerg. Microbes Infect.">
        <title>Comprehensive subspecies identification of 175 nontuberculous mycobacteria species based on 7547 genomic profiles.</title>
        <authorList>
            <person name="Matsumoto Y."/>
            <person name="Kinjo T."/>
            <person name="Motooka D."/>
            <person name="Nabeya D."/>
            <person name="Jung N."/>
            <person name="Uechi K."/>
            <person name="Horii T."/>
            <person name="Iida T."/>
            <person name="Fujita J."/>
            <person name="Nakamura S."/>
        </authorList>
    </citation>
    <scope>NUCLEOTIDE SEQUENCE [LARGE SCALE GENOMIC DNA]</scope>
    <source>
        <strain evidence="19 20">JCM 6367</strain>
    </source>
</reference>
<keyword evidence="9 18" id="KW-0503">Monooxygenase</keyword>
<dbReference type="PANTHER" id="PTHR46696:SF1">
    <property type="entry name" value="CYTOCHROME P450 YJIB-RELATED"/>
    <property type="match status" value="1"/>
</dbReference>
<evidence type="ECO:0000313" key="19">
    <source>
        <dbReference type="EMBL" id="BBY74907.1"/>
    </source>
</evidence>
<keyword evidence="11" id="KW-1207">Sterol metabolism</keyword>
<dbReference type="InterPro" id="IPR002397">
    <property type="entry name" value="Cyt_P450_B"/>
</dbReference>
<dbReference type="GO" id="GO:0016042">
    <property type="term" value="P:lipid catabolic process"/>
    <property type="evidence" value="ECO:0007669"/>
    <property type="project" value="UniProtKB-KW"/>
</dbReference>
<keyword evidence="4 18" id="KW-0349">Heme</keyword>
<dbReference type="SUPFAM" id="SSF48264">
    <property type="entry name" value="Cytochrome P450"/>
    <property type="match status" value="1"/>
</dbReference>
<protein>
    <recommendedName>
        <fullName evidence="14">Steroid C26-monooxygenase</fullName>
    </recommendedName>
    <alternativeName>
        <fullName evidence="15">Cholest-4-en-3-one C26-monooxygenase</fullName>
    </alternativeName>
    <alternativeName>
        <fullName evidence="17">Cholesterol C26-monooxygenase</fullName>
    </alternativeName>
    <alternativeName>
        <fullName evidence="16">Steroid C27-monooxygenase</fullName>
    </alternativeName>
</protein>
<name>A0A7I7U0F7_MYCPF</name>
<dbReference type="FunFam" id="1.10.630.10:FF:000018">
    <property type="entry name" value="Cytochrome P450 monooxygenase"/>
    <property type="match status" value="1"/>
</dbReference>
<dbReference type="PANTHER" id="PTHR46696">
    <property type="entry name" value="P450, PUTATIVE (EUROFUNG)-RELATED"/>
    <property type="match status" value="1"/>
</dbReference>
<dbReference type="Gene3D" id="1.10.630.10">
    <property type="entry name" value="Cytochrome P450"/>
    <property type="match status" value="1"/>
</dbReference>
<keyword evidence="8 18" id="KW-0408">Iron</keyword>
<keyword evidence="6" id="KW-0442">Lipid degradation</keyword>
<evidence type="ECO:0000256" key="16">
    <source>
        <dbReference type="ARBA" id="ARBA00082981"/>
    </source>
</evidence>
<sequence>MGLVYANRPIRVHKAHNGDQALFRRVHNKNMTTAADPQSLLLTMLDPAVRADPYPLYAQIRGQGPLQLPSNNLTVFSTYAACDEVLRHPDAASDRLKSTIAQRAIAEGAEPRPFGPPGFLFLDPPDHTRLRRLVSKAFVPKVVKALEPEIVALVDGLLRDADGTFDAIAGLAYPLPVAVICRLLGVPLEDEPEFSAASALLAQSLDPFATVTGSAGDGFEERMRAGRWLRGYLRDLIARRRREPGEDLMSGLIHVEESGDQLTEDEIVATCNLLLVAGHETTVNLIANAILALLRHDGQWAALAADPDRAAPVIEETLRYDPPVQLVGRIAAEDMTITGVTVPKGDNMMLLTAAAHRDPGTVQRPDEFDPDRETIRHLGFGKGPHFCIGAPLALLEAAVALTALTSRFPKAELAGEPGYKPNVTLRGMTELPVTLA</sequence>
<keyword evidence="3" id="KW-0153">Cholesterol metabolism</keyword>
<keyword evidence="10" id="KW-0443">Lipid metabolism</keyword>
<dbReference type="InterPro" id="IPR001128">
    <property type="entry name" value="Cyt_P450"/>
</dbReference>
<dbReference type="InterPro" id="IPR036396">
    <property type="entry name" value="Cyt_P450_sf"/>
</dbReference>
<evidence type="ECO:0000256" key="9">
    <source>
        <dbReference type="ARBA" id="ARBA00023033"/>
    </source>
</evidence>
<evidence type="ECO:0000256" key="5">
    <source>
        <dbReference type="ARBA" id="ARBA00022723"/>
    </source>
</evidence>
<comment type="similarity">
    <text evidence="2 18">Belongs to the cytochrome P450 family.</text>
</comment>
<gene>
    <name evidence="19" type="ORF">MPRF_18060</name>
</gene>
<dbReference type="Proteomes" id="UP000466554">
    <property type="component" value="Chromosome"/>
</dbReference>
<evidence type="ECO:0000256" key="6">
    <source>
        <dbReference type="ARBA" id="ARBA00022963"/>
    </source>
</evidence>
<evidence type="ECO:0000256" key="10">
    <source>
        <dbReference type="ARBA" id="ARBA00023098"/>
    </source>
</evidence>
<evidence type="ECO:0000256" key="18">
    <source>
        <dbReference type="RuleBase" id="RU000461"/>
    </source>
</evidence>
<dbReference type="GO" id="GO:0008203">
    <property type="term" value="P:cholesterol metabolic process"/>
    <property type="evidence" value="ECO:0007669"/>
    <property type="project" value="UniProtKB-KW"/>
</dbReference>
<evidence type="ECO:0000256" key="8">
    <source>
        <dbReference type="ARBA" id="ARBA00023004"/>
    </source>
</evidence>
<evidence type="ECO:0000256" key="14">
    <source>
        <dbReference type="ARBA" id="ARBA00070775"/>
    </source>
</evidence>
<dbReference type="GO" id="GO:0016705">
    <property type="term" value="F:oxidoreductase activity, acting on paired donors, with incorporation or reduction of molecular oxygen"/>
    <property type="evidence" value="ECO:0007669"/>
    <property type="project" value="InterPro"/>
</dbReference>
<dbReference type="Pfam" id="PF00067">
    <property type="entry name" value="p450"/>
    <property type="match status" value="2"/>
</dbReference>
<evidence type="ECO:0000256" key="1">
    <source>
        <dbReference type="ARBA" id="ARBA00001971"/>
    </source>
</evidence>
<evidence type="ECO:0000256" key="3">
    <source>
        <dbReference type="ARBA" id="ARBA00022548"/>
    </source>
</evidence>
<evidence type="ECO:0000313" key="20">
    <source>
        <dbReference type="Proteomes" id="UP000466554"/>
    </source>
</evidence>
<dbReference type="InterPro" id="IPR017972">
    <property type="entry name" value="Cyt_P450_CS"/>
</dbReference>
<evidence type="ECO:0000256" key="12">
    <source>
        <dbReference type="ARBA" id="ARBA00023221"/>
    </source>
</evidence>
<evidence type="ECO:0000256" key="13">
    <source>
        <dbReference type="ARBA" id="ARBA00049645"/>
    </source>
</evidence>
<dbReference type="GO" id="GO:0020037">
    <property type="term" value="F:heme binding"/>
    <property type="evidence" value="ECO:0007669"/>
    <property type="project" value="InterPro"/>
</dbReference>
<accession>A0A7I7U0F7</accession>
<evidence type="ECO:0000256" key="4">
    <source>
        <dbReference type="ARBA" id="ARBA00022617"/>
    </source>
</evidence>
<dbReference type="AlphaFoldDB" id="A0A7I7U0F7"/>
<dbReference type="CDD" id="cd20625">
    <property type="entry name" value="CYP164-like"/>
    <property type="match status" value="1"/>
</dbReference>